<organism evidence="2 3">
    <name type="scientific">Mesorhizobium japonicum</name>
    <dbReference type="NCBI Taxonomy" id="2066070"/>
    <lineage>
        <taxon>Bacteria</taxon>
        <taxon>Pseudomonadati</taxon>
        <taxon>Pseudomonadota</taxon>
        <taxon>Alphaproteobacteria</taxon>
        <taxon>Hyphomicrobiales</taxon>
        <taxon>Phyllobacteriaceae</taxon>
        <taxon>Mesorhizobium</taxon>
    </lineage>
</organism>
<gene>
    <name evidence="2" type="ORF">DNR46_06045</name>
</gene>
<dbReference type="RefSeq" id="WP_123167305.1">
    <property type="nucleotide sequence ID" value="NZ_QKOD01000001.1"/>
</dbReference>
<dbReference type="Proteomes" id="UP000275436">
    <property type="component" value="Unassembled WGS sequence"/>
</dbReference>
<evidence type="ECO:0000313" key="3">
    <source>
        <dbReference type="Proteomes" id="UP000275436"/>
    </source>
</evidence>
<dbReference type="EMBL" id="QKOD01000001">
    <property type="protein sequence ID" value="RNJ47371.1"/>
    <property type="molecule type" value="Genomic_DNA"/>
</dbReference>
<keyword evidence="1" id="KW-0812">Transmembrane</keyword>
<sequence>MSALLTFLLGNPTLLGIGAAILAALGWGVRQRLAGERSERARQAAAEAAAHDIADQVRNDIGALPAATARKELKSWARD</sequence>
<evidence type="ECO:0000256" key="1">
    <source>
        <dbReference type="SAM" id="Phobius"/>
    </source>
</evidence>
<protein>
    <submittedName>
        <fullName evidence="2">ABC transporter permease</fullName>
    </submittedName>
</protein>
<dbReference type="AlphaFoldDB" id="A0A3M9XHK2"/>
<feature type="transmembrane region" description="Helical" evidence="1">
    <location>
        <begin position="6"/>
        <end position="29"/>
    </location>
</feature>
<reference evidence="2 3" key="1">
    <citation type="journal article" date="2018" name="Mol. Plant Microbe Interact.">
        <title>Taxonomically Different Co-Microsymbionts of a Relict Legume, Oxytropis popoviana, Have Complementary Sets of Symbiotic Genes and Together Increase the Efficiency of Plant Nodulation.</title>
        <authorList>
            <person name="Safronova V."/>
            <person name="Belimov A."/>
            <person name="Sazanova A."/>
            <person name="Chirak E."/>
            <person name="Verkhozina A."/>
            <person name="Kuznetsova I."/>
            <person name="Andronov E."/>
            <person name="Puhalsky J."/>
            <person name="Tikhonovich I."/>
        </authorList>
    </citation>
    <scope>NUCLEOTIDE SEQUENCE [LARGE SCALE GENOMIC DNA]</scope>
    <source>
        <strain evidence="2 3">Opo-235</strain>
    </source>
</reference>
<evidence type="ECO:0000313" key="2">
    <source>
        <dbReference type="EMBL" id="RNJ47371.1"/>
    </source>
</evidence>
<keyword evidence="1" id="KW-0472">Membrane</keyword>
<name>A0A3M9XHK2_9HYPH</name>
<comment type="caution">
    <text evidence="2">The sequence shown here is derived from an EMBL/GenBank/DDBJ whole genome shotgun (WGS) entry which is preliminary data.</text>
</comment>
<accession>A0A3M9XHK2</accession>
<proteinExistence type="predicted"/>
<keyword evidence="1" id="KW-1133">Transmembrane helix</keyword>